<evidence type="ECO:0000259" key="2">
    <source>
        <dbReference type="Pfam" id="PF04892"/>
    </source>
</evidence>
<keyword evidence="1" id="KW-1133">Transmembrane helix</keyword>
<feature type="transmembrane region" description="Helical" evidence="1">
    <location>
        <begin position="5"/>
        <end position="22"/>
    </location>
</feature>
<protein>
    <submittedName>
        <fullName evidence="3">VanZ like family protein</fullName>
    </submittedName>
</protein>
<dbReference type="AlphaFoldDB" id="A0A0A1MU15"/>
<proteinExistence type="predicted"/>
<dbReference type="OrthoDB" id="291892at2"/>
<organism evidence="3 4">
    <name type="scientific">Oceanobacillus oncorhynchi</name>
    <dbReference type="NCBI Taxonomy" id="545501"/>
    <lineage>
        <taxon>Bacteria</taxon>
        <taxon>Bacillati</taxon>
        <taxon>Bacillota</taxon>
        <taxon>Bacilli</taxon>
        <taxon>Bacillales</taxon>
        <taxon>Bacillaceae</taxon>
        <taxon>Oceanobacillus</taxon>
    </lineage>
</organism>
<sequence length="153" mass="17265">MYKIFSWAAVIFWMALIFYLSHQPAAISNELSSGITEIIINTLENLASSFQFHIEELHHIIRKNAHFFAYLILGILVLNGLRRSGVFGKRGIGIALLICILYAITDEVHQLFIPGRSGEVRDVLIDSGGASTGIVIYLLISKLVKRRNKKRIR</sequence>
<dbReference type="Proteomes" id="UP000040453">
    <property type="component" value="Unassembled WGS sequence"/>
</dbReference>
<feature type="transmembrane region" description="Helical" evidence="1">
    <location>
        <begin position="65"/>
        <end position="81"/>
    </location>
</feature>
<reference evidence="3 4" key="1">
    <citation type="submission" date="2014-11" db="EMBL/GenBank/DDBJ databases">
        <authorList>
            <person name="Urmite Genomes Urmite Genomes"/>
        </authorList>
    </citation>
    <scope>NUCLEOTIDE SEQUENCE [LARGE SCALE GENOMIC DNA]</scope>
    <source>
        <strain evidence="3 4">Oc5</strain>
    </source>
</reference>
<dbReference type="PIRSF" id="PIRSF019083">
    <property type="entry name" value="UCP019083_VanZ"/>
    <property type="match status" value="1"/>
</dbReference>
<evidence type="ECO:0000313" key="4">
    <source>
        <dbReference type="Proteomes" id="UP000040453"/>
    </source>
</evidence>
<keyword evidence="4" id="KW-1185">Reference proteome</keyword>
<dbReference type="InterPro" id="IPR006976">
    <property type="entry name" value="VanZ-like"/>
</dbReference>
<evidence type="ECO:0000313" key="3">
    <source>
        <dbReference type="EMBL" id="CEI83022.1"/>
    </source>
</evidence>
<feature type="transmembrane region" description="Helical" evidence="1">
    <location>
        <begin position="124"/>
        <end position="144"/>
    </location>
</feature>
<dbReference type="InterPro" id="IPR016747">
    <property type="entry name" value="Phosphotransbutyrylase"/>
</dbReference>
<dbReference type="RefSeq" id="WP_042533187.1">
    <property type="nucleotide sequence ID" value="NZ_CDGG01000001.1"/>
</dbReference>
<dbReference type="NCBIfam" id="NF037970">
    <property type="entry name" value="vanZ_1"/>
    <property type="match status" value="1"/>
</dbReference>
<accession>A0A0A1MU15</accession>
<keyword evidence="1" id="KW-0812">Transmembrane</keyword>
<dbReference type="Pfam" id="PF04892">
    <property type="entry name" value="VanZ"/>
    <property type="match status" value="1"/>
</dbReference>
<keyword evidence="1" id="KW-0472">Membrane</keyword>
<dbReference type="STRING" id="545501.BN997_02911"/>
<dbReference type="EMBL" id="CDGG01000001">
    <property type="protein sequence ID" value="CEI83022.1"/>
    <property type="molecule type" value="Genomic_DNA"/>
</dbReference>
<feature type="transmembrane region" description="Helical" evidence="1">
    <location>
        <begin position="93"/>
        <end position="112"/>
    </location>
</feature>
<evidence type="ECO:0000256" key="1">
    <source>
        <dbReference type="SAM" id="Phobius"/>
    </source>
</evidence>
<name>A0A0A1MU15_9BACI</name>
<feature type="domain" description="VanZ-like" evidence="2">
    <location>
        <begin position="7"/>
        <end position="140"/>
    </location>
</feature>
<gene>
    <name evidence="3" type="ORF">BN997_02911</name>
</gene>